<protein>
    <submittedName>
        <fullName evidence="1">Uncharacterized protein</fullName>
    </submittedName>
</protein>
<name>A3ZQ90_9BACT</name>
<reference evidence="1 2" key="1">
    <citation type="submission" date="2006-02" db="EMBL/GenBank/DDBJ databases">
        <authorList>
            <person name="Amann R."/>
            <person name="Ferriera S."/>
            <person name="Johnson J."/>
            <person name="Kravitz S."/>
            <person name="Halpern A."/>
            <person name="Remington K."/>
            <person name="Beeson K."/>
            <person name="Tran B."/>
            <person name="Rogers Y.-H."/>
            <person name="Friedman R."/>
            <person name="Venter J.C."/>
        </authorList>
    </citation>
    <scope>NUCLEOTIDE SEQUENCE [LARGE SCALE GENOMIC DNA]</scope>
    <source>
        <strain evidence="1 2">DSM 3645</strain>
    </source>
</reference>
<gene>
    <name evidence="1" type="ORF">DSM3645_23266</name>
</gene>
<accession>A3ZQ90</accession>
<dbReference type="HOGENOM" id="CLU_3077306_0_0_0"/>
<proteinExistence type="predicted"/>
<comment type="caution">
    <text evidence="1">The sequence shown here is derived from an EMBL/GenBank/DDBJ whole genome shotgun (WGS) entry which is preliminary data.</text>
</comment>
<dbReference type="Proteomes" id="UP000004358">
    <property type="component" value="Unassembled WGS sequence"/>
</dbReference>
<evidence type="ECO:0000313" key="2">
    <source>
        <dbReference type="Proteomes" id="UP000004358"/>
    </source>
</evidence>
<dbReference type="AlphaFoldDB" id="A3ZQ90"/>
<organism evidence="1 2">
    <name type="scientific">Blastopirellula marina DSM 3645</name>
    <dbReference type="NCBI Taxonomy" id="314230"/>
    <lineage>
        <taxon>Bacteria</taxon>
        <taxon>Pseudomonadati</taxon>
        <taxon>Planctomycetota</taxon>
        <taxon>Planctomycetia</taxon>
        <taxon>Pirellulales</taxon>
        <taxon>Pirellulaceae</taxon>
        <taxon>Blastopirellula</taxon>
    </lineage>
</organism>
<dbReference type="STRING" id="314230.DSM3645_23266"/>
<evidence type="ECO:0000313" key="1">
    <source>
        <dbReference type="EMBL" id="EAQ81363.1"/>
    </source>
</evidence>
<sequence>MYESADCDGFSAEKGNLTELASMGIPILPAQQDFSDQIAAGKPSSAEALYKV</sequence>
<dbReference type="EMBL" id="AANZ01000005">
    <property type="protein sequence ID" value="EAQ81363.1"/>
    <property type="molecule type" value="Genomic_DNA"/>
</dbReference>